<dbReference type="PANTHER" id="PTHR43181:SF1">
    <property type="entry name" value="2-C-METHYL-D-ERYTHRITOL 2,4-CYCLODIPHOSPHATE SYNTHASE, CHLOROPLASTIC"/>
    <property type="match status" value="1"/>
</dbReference>
<dbReference type="InterPro" id="IPR003526">
    <property type="entry name" value="MECDP_synthase"/>
</dbReference>
<name>A0A8H9FVF9_9SPHI</name>
<feature type="binding site" evidence="7">
    <location>
        <position position="176"/>
    </location>
    <ligand>
        <name>4-CDP-2-C-methyl-D-erythritol 2-phosphate</name>
        <dbReference type="ChEBI" id="CHEBI:57919"/>
    </ligand>
</feature>
<evidence type="ECO:0000256" key="5">
    <source>
        <dbReference type="ARBA" id="ARBA00023229"/>
    </source>
</evidence>
<comment type="function">
    <text evidence="7">Involved in the biosynthesis of isopentenyl diphosphate (IPP) and dimethylallyl diphosphate (DMAPP), two major building blocks of isoprenoid compounds. Catalyzes the conversion of 4-diphosphocytidyl-2-C-methyl-D-erythritol 2-phosphate (CDP-ME2P) to 2-C-methyl-D-erythritol 2,4-cyclodiphosphate (ME-CPP) with a corresponding release of cytidine 5-monophosphate (CMP).</text>
</comment>
<reference evidence="11" key="2">
    <citation type="submission" date="2020-09" db="EMBL/GenBank/DDBJ databases">
        <authorList>
            <person name="Sun Q."/>
            <person name="Zhou Y."/>
        </authorList>
    </citation>
    <scope>NUCLEOTIDE SEQUENCE</scope>
    <source>
        <strain evidence="11">CGMCC 1.15966</strain>
    </source>
</reference>
<feature type="binding site" evidence="7">
    <location>
        <position position="44"/>
    </location>
    <ligand>
        <name>a divalent metal cation</name>
        <dbReference type="ChEBI" id="CHEBI:60240"/>
    </ligand>
</feature>
<evidence type="ECO:0000256" key="9">
    <source>
        <dbReference type="SAM" id="Phobius"/>
    </source>
</evidence>
<evidence type="ECO:0000256" key="8">
    <source>
        <dbReference type="RuleBase" id="RU004395"/>
    </source>
</evidence>
<evidence type="ECO:0000256" key="7">
    <source>
        <dbReference type="HAMAP-Rule" id="MF_00107"/>
    </source>
</evidence>
<feature type="binding site" evidence="7">
    <location>
        <position position="42"/>
    </location>
    <ligand>
        <name>a divalent metal cation</name>
        <dbReference type="ChEBI" id="CHEBI:60240"/>
    </ligand>
</feature>
<dbReference type="CDD" id="cd00554">
    <property type="entry name" value="MECDP_synthase"/>
    <property type="match status" value="1"/>
</dbReference>
<dbReference type="Gene3D" id="3.30.1330.50">
    <property type="entry name" value="2-C-methyl-D-erythritol 2,4-cyclodiphosphate synthase"/>
    <property type="match status" value="1"/>
</dbReference>
<feature type="binding site" evidence="7">
    <location>
        <begin position="42"/>
        <end position="44"/>
    </location>
    <ligand>
        <name>4-CDP-2-C-methyl-D-erythritol 2-phosphate</name>
        <dbReference type="ChEBI" id="CHEBI:57919"/>
    </ligand>
</feature>
<comment type="cofactor">
    <cofactor evidence="7">
        <name>a divalent metal cation</name>
        <dbReference type="ChEBI" id="CHEBI:60240"/>
    </cofactor>
    <text evidence="7">Binds 1 divalent metal cation per subunit.</text>
</comment>
<comment type="caution">
    <text evidence="11">The sequence shown here is derived from an EMBL/GenBank/DDBJ whole genome shotgun (WGS) entry which is preliminary data.</text>
</comment>
<dbReference type="FunFam" id="3.30.1330.50:FF:000003">
    <property type="entry name" value="2-C-methyl-D-erythritol 2,4-cyclodiphosphate synthase"/>
    <property type="match status" value="1"/>
</dbReference>
<gene>
    <name evidence="7 11" type="primary">ispF</name>
    <name evidence="11" type="ORF">GCM10011516_00540</name>
</gene>
<dbReference type="EMBL" id="BMKM01000001">
    <property type="protein sequence ID" value="GGE06700.1"/>
    <property type="molecule type" value="Genomic_DNA"/>
</dbReference>
<evidence type="ECO:0000256" key="3">
    <source>
        <dbReference type="ARBA" id="ARBA00012579"/>
    </source>
</evidence>
<feature type="site" description="Transition state stabilizer" evidence="7">
    <location>
        <position position="68"/>
    </location>
</feature>
<dbReference type="InterPro" id="IPR020555">
    <property type="entry name" value="MECDP_synthase_CS"/>
</dbReference>
<evidence type="ECO:0000256" key="4">
    <source>
        <dbReference type="ARBA" id="ARBA00022723"/>
    </source>
</evidence>
<proteinExistence type="inferred from homology"/>
<dbReference type="GO" id="GO:0008685">
    <property type="term" value="F:2-C-methyl-D-erythritol 2,4-cyclodiphosphate synthase activity"/>
    <property type="evidence" value="ECO:0007669"/>
    <property type="project" value="UniProtKB-UniRule"/>
</dbReference>
<comment type="pathway">
    <text evidence="2 7">Isoprenoid biosynthesis; isopentenyl diphosphate biosynthesis via DXP pathway; isopentenyl diphosphate from 1-deoxy-D-xylulose 5-phosphate: step 4/6.</text>
</comment>
<keyword evidence="5 7" id="KW-0414">Isoprene biosynthesis</keyword>
<dbReference type="InterPro" id="IPR036571">
    <property type="entry name" value="MECDP_synthase_sf"/>
</dbReference>
<sequence>MRYAPTNGWLKIGRSQISHLPSHIYIIAIFAIMKIKVGFGFDVHQMKSGHPFVVGGVTLDHHAGAFGHSDADVLAHAICDAILGAANLEDIGYHFPNTDDRWKGANSLDLLRHCIKLIKEKGFELGNIDGMLCLEAPKIKPYIPQMKKNIAEAAGISVEDVSIKATTNEQMGFIGREEGVVAYAVCLLEKTNY</sequence>
<protein>
    <recommendedName>
        <fullName evidence="3 7">2-C-methyl-D-erythritol 2,4-cyclodiphosphate synthase</fullName>
        <shortName evidence="7">MECDP-synthase</shortName>
        <shortName evidence="7">MECPP-synthase</shortName>
        <shortName evidence="7">MECPS</shortName>
        <ecNumber evidence="3 7">4.6.1.12</ecNumber>
    </recommendedName>
</protein>
<evidence type="ECO:0000259" key="10">
    <source>
        <dbReference type="Pfam" id="PF02542"/>
    </source>
</evidence>
<dbReference type="PANTHER" id="PTHR43181">
    <property type="entry name" value="2-C-METHYL-D-ERYTHRITOL 2,4-CYCLODIPHOSPHATE SYNTHASE, CHLOROPLASTIC"/>
    <property type="match status" value="1"/>
</dbReference>
<keyword evidence="4 7" id="KW-0479">Metal-binding</keyword>
<dbReference type="GO" id="GO:0019288">
    <property type="term" value="P:isopentenyl diphosphate biosynthetic process, methylerythritol 4-phosphate pathway"/>
    <property type="evidence" value="ECO:0007669"/>
    <property type="project" value="UniProtKB-UniRule"/>
</dbReference>
<dbReference type="Proteomes" id="UP000614460">
    <property type="component" value="Unassembled WGS sequence"/>
</dbReference>
<feature type="binding site" evidence="7">
    <location>
        <begin position="90"/>
        <end position="92"/>
    </location>
    <ligand>
        <name>4-CDP-2-C-methyl-D-erythritol 2-phosphate</name>
        <dbReference type="ChEBI" id="CHEBI:57919"/>
    </ligand>
</feature>
<keyword evidence="9" id="KW-0472">Membrane</keyword>
<feature type="binding site" evidence="7">
    <location>
        <begin position="166"/>
        <end position="169"/>
    </location>
    <ligand>
        <name>4-CDP-2-C-methyl-D-erythritol 2-phosphate</name>
        <dbReference type="ChEBI" id="CHEBI:57919"/>
    </ligand>
</feature>
<feature type="binding site" evidence="7">
    <location>
        <position position="173"/>
    </location>
    <ligand>
        <name>4-CDP-2-C-methyl-D-erythritol 2-phosphate</name>
        <dbReference type="ChEBI" id="CHEBI:57919"/>
    </ligand>
</feature>
<feature type="binding site" evidence="7">
    <location>
        <position position="76"/>
    </location>
    <ligand>
        <name>a divalent metal cation</name>
        <dbReference type="ChEBI" id="CHEBI:60240"/>
    </ligand>
</feature>
<feature type="binding site" evidence="7">
    <location>
        <begin position="68"/>
        <end position="69"/>
    </location>
    <ligand>
        <name>4-CDP-2-C-methyl-D-erythritol 2-phosphate</name>
        <dbReference type="ChEBI" id="CHEBI:57919"/>
    </ligand>
</feature>
<dbReference type="SUPFAM" id="SSF69765">
    <property type="entry name" value="IpsF-like"/>
    <property type="match status" value="1"/>
</dbReference>
<comment type="similarity">
    <text evidence="7 8">Belongs to the IspF family.</text>
</comment>
<dbReference type="NCBIfam" id="TIGR00151">
    <property type="entry name" value="ispF"/>
    <property type="match status" value="1"/>
</dbReference>
<feature type="transmembrane region" description="Helical" evidence="9">
    <location>
        <begin position="20"/>
        <end position="39"/>
    </location>
</feature>
<dbReference type="GO" id="GO:0016114">
    <property type="term" value="P:terpenoid biosynthetic process"/>
    <property type="evidence" value="ECO:0007669"/>
    <property type="project" value="InterPro"/>
</dbReference>
<reference evidence="11" key="1">
    <citation type="journal article" date="2014" name="Int. J. Syst. Evol. Microbiol.">
        <title>Complete genome sequence of Corynebacterium casei LMG S-19264T (=DSM 44701T), isolated from a smear-ripened cheese.</title>
        <authorList>
            <consortium name="US DOE Joint Genome Institute (JGI-PGF)"/>
            <person name="Walter F."/>
            <person name="Albersmeier A."/>
            <person name="Kalinowski J."/>
            <person name="Ruckert C."/>
        </authorList>
    </citation>
    <scope>NUCLEOTIDE SEQUENCE</scope>
    <source>
        <strain evidence="11">CGMCC 1.15966</strain>
    </source>
</reference>
<evidence type="ECO:0000256" key="6">
    <source>
        <dbReference type="ARBA" id="ARBA00023239"/>
    </source>
</evidence>
<dbReference type="PROSITE" id="PS01350">
    <property type="entry name" value="ISPF"/>
    <property type="match status" value="1"/>
</dbReference>
<dbReference type="HAMAP" id="MF_00107">
    <property type="entry name" value="IspF"/>
    <property type="match status" value="1"/>
</dbReference>
<dbReference type="AlphaFoldDB" id="A0A8H9FVF9"/>
<keyword evidence="9" id="KW-0812">Transmembrane</keyword>
<keyword evidence="9" id="KW-1133">Transmembrane helix</keyword>
<evidence type="ECO:0000313" key="11">
    <source>
        <dbReference type="EMBL" id="GGE06700.1"/>
    </source>
</evidence>
<organism evidence="11 12">
    <name type="scientific">Sphingobacterium cellulitidis</name>
    <dbReference type="NCBI Taxonomy" id="1768011"/>
    <lineage>
        <taxon>Bacteria</taxon>
        <taxon>Pseudomonadati</taxon>
        <taxon>Bacteroidota</taxon>
        <taxon>Sphingobacteriia</taxon>
        <taxon>Sphingobacteriales</taxon>
        <taxon>Sphingobacteriaceae</taxon>
        <taxon>Sphingobacterium</taxon>
    </lineage>
</organism>
<comment type="caution">
    <text evidence="7">Lacks conserved residue(s) required for the propagation of feature annotation.</text>
</comment>
<feature type="binding site" evidence="7">
    <location>
        <begin position="95"/>
        <end position="99"/>
    </location>
    <ligand>
        <name>4-CDP-2-C-methyl-D-erythritol 2-phosphate</name>
        <dbReference type="ChEBI" id="CHEBI:57919"/>
    </ligand>
</feature>
<comment type="catalytic activity">
    <reaction evidence="1 7 8">
        <text>4-CDP-2-C-methyl-D-erythritol 2-phosphate = 2-C-methyl-D-erythritol 2,4-cyclic diphosphate + CMP</text>
        <dbReference type="Rhea" id="RHEA:23864"/>
        <dbReference type="ChEBI" id="CHEBI:57919"/>
        <dbReference type="ChEBI" id="CHEBI:58483"/>
        <dbReference type="ChEBI" id="CHEBI:60377"/>
        <dbReference type="EC" id="4.6.1.12"/>
    </reaction>
</comment>
<feature type="domain" description="2-C-methyl-D-erythritol 2,4-cyclodiphosphate synthase" evidence="10">
    <location>
        <begin position="35"/>
        <end position="188"/>
    </location>
</feature>
<dbReference type="UniPathway" id="UPA00056">
    <property type="reaction ID" value="UER00095"/>
</dbReference>
<dbReference type="EC" id="4.6.1.12" evidence="3 7"/>
<keyword evidence="6 7" id="KW-0456">Lyase</keyword>
<evidence type="ECO:0000313" key="12">
    <source>
        <dbReference type="Proteomes" id="UP000614460"/>
    </source>
</evidence>
<comment type="subunit">
    <text evidence="7">Homotrimer.</text>
</comment>
<evidence type="ECO:0000256" key="1">
    <source>
        <dbReference type="ARBA" id="ARBA00000200"/>
    </source>
</evidence>
<evidence type="ECO:0000256" key="2">
    <source>
        <dbReference type="ARBA" id="ARBA00004709"/>
    </source>
</evidence>
<feature type="site" description="Transition state stabilizer" evidence="7">
    <location>
        <position position="167"/>
    </location>
</feature>
<dbReference type="GO" id="GO:0046872">
    <property type="term" value="F:metal ion binding"/>
    <property type="evidence" value="ECO:0007669"/>
    <property type="project" value="UniProtKB-KW"/>
</dbReference>
<accession>A0A8H9FVF9</accession>
<keyword evidence="12" id="KW-1185">Reference proteome</keyword>
<dbReference type="Pfam" id="PF02542">
    <property type="entry name" value="YgbB"/>
    <property type="match status" value="1"/>
</dbReference>